<reference evidence="1 2" key="1">
    <citation type="journal article" date="2014" name="Int. J. Syst. Evol. Microbiol.">
        <title>Complete genome sequence of Corynebacterium casei LMG S-19264T (=DSM 44701T), isolated from a smear-ripened cheese.</title>
        <authorList>
            <consortium name="US DOE Joint Genome Institute (JGI-PGF)"/>
            <person name="Walter F."/>
            <person name="Albersmeier A."/>
            <person name="Kalinowski J."/>
            <person name="Ruckert C."/>
        </authorList>
    </citation>
    <scope>NUCLEOTIDE SEQUENCE [LARGE SCALE GENOMIC DNA]</scope>
    <source>
        <strain evidence="1 2">NBRC 111766</strain>
    </source>
</reference>
<organism evidence="1 2">
    <name type="scientific">Cypionkella aquatica</name>
    <dbReference type="NCBI Taxonomy" id="1756042"/>
    <lineage>
        <taxon>Bacteria</taxon>
        <taxon>Pseudomonadati</taxon>
        <taxon>Pseudomonadota</taxon>
        <taxon>Alphaproteobacteria</taxon>
        <taxon>Rhodobacterales</taxon>
        <taxon>Paracoccaceae</taxon>
        <taxon>Cypionkella</taxon>
    </lineage>
</organism>
<dbReference type="Proteomes" id="UP001157355">
    <property type="component" value="Unassembled WGS sequence"/>
</dbReference>
<comment type="caution">
    <text evidence="1">The sequence shown here is derived from an EMBL/GenBank/DDBJ whole genome shotgun (WGS) entry which is preliminary data.</text>
</comment>
<proteinExistence type="predicted"/>
<evidence type="ECO:0000313" key="2">
    <source>
        <dbReference type="Proteomes" id="UP001157355"/>
    </source>
</evidence>
<name>A0AA37TW10_9RHOB</name>
<evidence type="ECO:0000313" key="1">
    <source>
        <dbReference type="EMBL" id="GLS85752.1"/>
    </source>
</evidence>
<dbReference type="EMBL" id="BSPP01000004">
    <property type="protein sequence ID" value="GLS85752.1"/>
    <property type="molecule type" value="Genomic_DNA"/>
</dbReference>
<protein>
    <submittedName>
        <fullName evidence="1">Uncharacterized protein</fullName>
    </submittedName>
</protein>
<sequence length="55" mass="6414">MKFGYALFARFGLFTGKAEAGPDMFEMRLERTRTREARREAIPMLFKTRLSPLEA</sequence>
<accession>A0AA37TW10</accession>
<keyword evidence="2" id="KW-1185">Reference proteome</keyword>
<dbReference type="AlphaFoldDB" id="A0AA37TW10"/>
<gene>
    <name evidence="1" type="ORF">GCM10010873_07260</name>
</gene>
<dbReference type="RefSeq" id="WP_284323975.1">
    <property type="nucleotide sequence ID" value="NZ_BSPP01000004.1"/>
</dbReference>